<dbReference type="SUPFAM" id="SSF48600">
    <property type="entry name" value="Chorismate mutase II"/>
    <property type="match status" value="1"/>
</dbReference>
<evidence type="ECO:0000313" key="5">
    <source>
        <dbReference type="EMBL" id="MQQ09397.1"/>
    </source>
</evidence>
<dbReference type="GO" id="GO:0016835">
    <property type="term" value="F:carbon-oxygen lyase activity"/>
    <property type="evidence" value="ECO:0007669"/>
    <property type="project" value="InterPro"/>
</dbReference>
<keyword evidence="2" id="KW-0413">Isomerase</keyword>
<feature type="binding site" evidence="3">
    <location>
        <position position="94"/>
    </location>
    <ligand>
        <name>substrate</name>
    </ligand>
</feature>
<protein>
    <recommendedName>
        <fullName evidence="1">chorismate mutase</fullName>
        <ecNumber evidence="1">5.4.99.5</ecNumber>
    </recommendedName>
</protein>
<dbReference type="PANTHER" id="PTHR38041">
    <property type="entry name" value="CHORISMATE MUTASE"/>
    <property type="match status" value="1"/>
</dbReference>
<dbReference type="InterPro" id="IPR036263">
    <property type="entry name" value="Chorismate_II_sf"/>
</dbReference>
<dbReference type="AlphaFoldDB" id="A0A843YL36"/>
<feature type="domain" description="Chorismate mutase" evidence="4">
    <location>
        <begin position="7"/>
        <end position="98"/>
    </location>
</feature>
<dbReference type="RefSeq" id="WP_153216347.1">
    <property type="nucleotide sequence ID" value="NZ_WIBF01000008.1"/>
</dbReference>
<dbReference type="InterPro" id="IPR036979">
    <property type="entry name" value="CM_dom_sf"/>
</dbReference>
<proteinExistence type="predicted"/>
<dbReference type="InterPro" id="IPR051331">
    <property type="entry name" value="Chorismate_mutase-related"/>
</dbReference>
<dbReference type="GO" id="GO:0004106">
    <property type="term" value="F:chorismate mutase activity"/>
    <property type="evidence" value="ECO:0007669"/>
    <property type="project" value="UniProtKB-EC"/>
</dbReference>
<reference evidence="5 6" key="1">
    <citation type="submission" date="2019-10" db="EMBL/GenBank/DDBJ databases">
        <title>Epibacterium sp. nov., isolated from seawater.</title>
        <authorList>
            <person name="Zhang X."/>
            <person name="Li N."/>
        </authorList>
    </citation>
    <scope>NUCLEOTIDE SEQUENCE [LARGE SCALE GENOMIC DNA]</scope>
    <source>
        <strain evidence="5 6">SM1979</strain>
    </source>
</reference>
<feature type="binding site" evidence="3">
    <location>
        <position position="17"/>
    </location>
    <ligand>
        <name>substrate</name>
    </ligand>
</feature>
<evidence type="ECO:0000256" key="3">
    <source>
        <dbReference type="PIRSR" id="PIRSR029775-1"/>
    </source>
</evidence>
<gene>
    <name evidence="5" type="ORF">GFB49_13095</name>
</gene>
<dbReference type="GO" id="GO:0046417">
    <property type="term" value="P:chorismate metabolic process"/>
    <property type="evidence" value="ECO:0007669"/>
    <property type="project" value="InterPro"/>
</dbReference>
<dbReference type="Pfam" id="PF01817">
    <property type="entry name" value="CM_2"/>
    <property type="match status" value="1"/>
</dbReference>
<sequence>MTTPVLPQDCLDMAELRKQIDRLDVELVELLVARAGYIDRAIELKKDNGWPARIPDRVEEVIENAGREAETRGLDPEIAKTVWRLLVEWSVQREAQVIREE</sequence>
<evidence type="ECO:0000259" key="4">
    <source>
        <dbReference type="PROSITE" id="PS51168"/>
    </source>
</evidence>
<evidence type="ECO:0000256" key="2">
    <source>
        <dbReference type="ARBA" id="ARBA00023235"/>
    </source>
</evidence>
<dbReference type="EC" id="5.4.99.5" evidence="1"/>
<dbReference type="PIRSF" id="PIRSF029775">
    <property type="entry name" value="Isochor_pyr_lyas"/>
    <property type="match status" value="1"/>
</dbReference>
<dbReference type="PROSITE" id="PS51168">
    <property type="entry name" value="CHORISMATE_MUT_2"/>
    <property type="match status" value="1"/>
</dbReference>
<dbReference type="InterPro" id="IPR008241">
    <property type="entry name" value="Isochorismate_pyruvate-lyase"/>
</dbReference>
<dbReference type="InterPro" id="IPR002701">
    <property type="entry name" value="CM_II_prokaryot"/>
</dbReference>
<dbReference type="EMBL" id="WIBF01000008">
    <property type="protein sequence ID" value="MQQ09397.1"/>
    <property type="molecule type" value="Genomic_DNA"/>
</dbReference>
<dbReference type="Gene3D" id="1.20.59.10">
    <property type="entry name" value="Chorismate mutase"/>
    <property type="match status" value="1"/>
</dbReference>
<dbReference type="Proteomes" id="UP000444174">
    <property type="component" value="Unassembled WGS sequence"/>
</dbReference>
<comment type="caution">
    <text evidence="5">The sequence shown here is derived from an EMBL/GenBank/DDBJ whole genome shotgun (WGS) entry which is preliminary data.</text>
</comment>
<dbReference type="GO" id="GO:0009697">
    <property type="term" value="P:salicylic acid biosynthetic process"/>
    <property type="evidence" value="ECO:0007669"/>
    <property type="project" value="InterPro"/>
</dbReference>
<feature type="binding site" evidence="3">
    <location>
        <position position="45"/>
    </location>
    <ligand>
        <name>substrate</name>
    </ligand>
</feature>
<accession>A0A843YL36</accession>
<feature type="binding site" evidence="3">
    <location>
        <position position="34"/>
    </location>
    <ligand>
        <name>substrate</name>
    </ligand>
</feature>
<organism evidence="5 6">
    <name type="scientific">Tritonibacter litoralis</name>
    <dbReference type="NCBI Taxonomy" id="2662264"/>
    <lineage>
        <taxon>Bacteria</taxon>
        <taxon>Pseudomonadati</taxon>
        <taxon>Pseudomonadota</taxon>
        <taxon>Alphaproteobacteria</taxon>
        <taxon>Rhodobacterales</taxon>
        <taxon>Paracoccaceae</taxon>
        <taxon>Tritonibacter</taxon>
    </lineage>
</organism>
<evidence type="ECO:0000256" key="1">
    <source>
        <dbReference type="ARBA" id="ARBA00012404"/>
    </source>
</evidence>
<name>A0A843YL36_9RHOB</name>
<keyword evidence="6" id="KW-1185">Reference proteome</keyword>
<evidence type="ECO:0000313" key="6">
    <source>
        <dbReference type="Proteomes" id="UP000444174"/>
    </source>
</evidence>
<dbReference type="SMART" id="SM00830">
    <property type="entry name" value="CM_2"/>
    <property type="match status" value="1"/>
</dbReference>
<dbReference type="PANTHER" id="PTHR38041:SF1">
    <property type="entry name" value="CHORISMATE MUTASE"/>
    <property type="match status" value="1"/>
</dbReference>